<dbReference type="Gene3D" id="2.60.40.10">
    <property type="entry name" value="Immunoglobulins"/>
    <property type="match status" value="1"/>
</dbReference>
<dbReference type="Ensembl" id="ENSLLTT00000015265.1">
    <property type="protein sequence ID" value="ENSLLTP00000014684.1"/>
    <property type="gene ID" value="ENSLLTG00000011261.1"/>
</dbReference>
<dbReference type="InterPro" id="IPR013106">
    <property type="entry name" value="Ig_V-set"/>
</dbReference>
<dbReference type="InterPro" id="IPR003599">
    <property type="entry name" value="Ig_sub"/>
</dbReference>
<proteinExistence type="predicted"/>
<dbReference type="InterPro" id="IPR007110">
    <property type="entry name" value="Ig-like_dom"/>
</dbReference>
<dbReference type="SMART" id="SM00409">
    <property type="entry name" value="IG"/>
    <property type="match status" value="1"/>
</dbReference>
<dbReference type="PROSITE" id="PS50835">
    <property type="entry name" value="IG_LIKE"/>
    <property type="match status" value="1"/>
</dbReference>
<evidence type="ECO:0000259" key="2">
    <source>
        <dbReference type="PROSITE" id="PS50835"/>
    </source>
</evidence>
<dbReference type="PANTHER" id="PTHR23267">
    <property type="entry name" value="IMMUNOGLOBULIN LIGHT CHAIN"/>
    <property type="match status" value="1"/>
</dbReference>
<dbReference type="InterPro" id="IPR003598">
    <property type="entry name" value="Ig_sub2"/>
</dbReference>
<protein>
    <recommendedName>
        <fullName evidence="2">Ig-like domain-containing protein</fullName>
    </recommendedName>
</protein>
<dbReference type="Pfam" id="PF07686">
    <property type="entry name" value="V-set"/>
    <property type="match status" value="1"/>
</dbReference>
<name>A0A8C5S825_LATLA</name>
<dbReference type="SMART" id="SM00406">
    <property type="entry name" value="IGv"/>
    <property type="match status" value="1"/>
</dbReference>
<keyword evidence="4" id="KW-1185">Reference proteome</keyword>
<dbReference type="Proteomes" id="UP000694406">
    <property type="component" value="Unplaced"/>
</dbReference>
<evidence type="ECO:0000313" key="4">
    <source>
        <dbReference type="Proteomes" id="UP000694406"/>
    </source>
</evidence>
<dbReference type="SUPFAM" id="SSF48726">
    <property type="entry name" value="Immunoglobulin"/>
    <property type="match status" value="1"/>
</dbReference>
<evidence type="ECO:0000256" key="1">
    <source>
        <dbReference type="SAM" id="MobiDB-lite"/>
    </source>
</evidence>
<dbReference type="InterPro" id="IPR036179">
    <property type="entry name" value="Ig-like_dom_sf"/>
</dbReference>
<evidence type="ECO:0000313" key="3">
    <source>
        <dbReference type="Ensembl" id="ENSLLTP00000014684.1"/>
    </source>
</evidence>
<reference evidence="3" key="2">
    <citation type="submission" date="2025-09" db="UniProtKB">
        <authorList>
            <consortium name="Ensembl"/>
        </authorList>
    </citation>
    <scope>IDENTIFICATION</scope>
</reference>
<organism evidence="3 4">
    <name type="scientific">Laticauda laticaudata</name>
    <name type="common">Blue-ringed sea krait</name>
    <name type="synonym">Blue-lipped sea krait</name>
    <dbReference type="NCBI Taxonomy" id="8630"/>
    <lineage>
        <taxon>Eukaryota</taxon>
        <taxon>Metazoa</taxon>
        <taxon>Chordata</taxon>
        <taxon>Craniata</taxon>
        <taxon>Vertebrata</taxon>
        <taxon>Euteleostomi</taxon>
        <taxon>Lepidosauria</taxon>
        <taxon>Squamata</taxon>
        <taxon>Bifurcata</taxon>
        <taxon>Unidentata</taxon>
        <taxon>Episquamata</taxon>
        <taxon>Toxicofera</taxon>
        <taxon>Serpentes</taxon>
        <taxon>Colubroidea</taxon>
        <taxon>Elapidae</taxon>
        <taxon>Laticaudinae</taxon>
        <taxon>Laticauda</taxon>
    </lineage>
</organism>
<feature type="domain" description="Ig-like" evidence="2">
    <location>
        <begin position="10"/>
        <end position="101"/>
    </location>
</feature>
<feature type="region of interest" description="Disordered" evidence="1">
    <location>
        <begin position="134"/>
        <end position="153"/>
    </location>
</feature>
<reference evidence="3" key="1">
    <citation type="submission" date="2025-08" db="UniProtKB">
        <authorList>
            <consortium name="Ensembl"/>
        </authorList>
    </citation>
    <scope>IDENTIFICATION</scope>
</reference>
<accession>A0A8C5S825</accession>
<dbReference type="InterPro" id="IPR050150">
    <property type="entry name" value="IgV_Light_Chain"/>
</dbReference>
<sequence length="153" mass="16766">MTWIISLSNSYVRRFSSWTQPPSRSVSPGGTVTITCTTTQSSYSIHWYQQKAGQAPRFVHCDGCSSRGEGIPNRFTATRSGSTGSLTITNVQAEDEADYYCGSWNSGATELHCGKFLWGCVTKTFSLSLHTQTKRNTPSCKPSFSPGRSNTIC</sequence>
<dbReference type="GeneTree" id="ENSGT00940000154179"/>
<dbReference type="InterPro" id="IPR013783">
    <property type="entry name" value="Ig-like_fold"/>
</dbReference>
<dbReference type="AlphaFoldDB" id="A0A8C5S825"/>
<dbReference type="SMART" id="SM00408">
    <property type="entry name" value="IGc2"/>
    <property type="match status" value="1"/>
</dbReference>